<gene>
    <name evidence="1" type="ORF">RUN1744_v1_150008</name>
    <name evidence="2" type="ORF">TD1301_v1_2190040</name>
    <name evidence="3" type="ORF">TF3108_v1_780008</name>
</gene>
<reference evidence="3" key="1">
    <citation type="submission" date="2015-10" db="EMBL/GenBank/DDBJ databases">
        <authorList>
            <person name="Gilbert D.G."/>
        </authorList>
    </citation>
    <scope>NUCLEOTIDE SEQUENCE</scope>
    <source>
        <strain evidence="3">Phyl III-seqv23</strain>
    </source>
</reference>
<sequence length="280" mass="30513">MAKSTKFFRIATEGATSDGRVIDRDDLIQMAKNYNPETYTARINLEHIRGYDPTGPFKAYGDVAALRAEEQDGKMRLLAQIDPTADLIAMNKARQKIFSSMEVRPSFADTGEAYLVGLAVTDNPASLGCEVLQFSAQAKTNPLAARKQHPDNLFTEAVELALDFSEPITYTPASTPASLADSIKRLFSKQRKADDTTDARFADVQDAVQTVAQQLQTTGEQFNAAFKAMTDQLAALNAQGTERDRQFHALKADLERTDTYAARPPATGGDGGATVFTTDC</sequence>
<name>A0A0S4W484_RALSL</name>
<evidence type="ECO:0000313" key="2">
    <source>
        <dbReference type="EMBL" id="CUV36578.1"/>
    </source>
</evidence>
<dbReference type="EMBL" id="LN899825">
    <property type="protein sequence ID" value="CUV36578.1"/>
    <property type="molecule type" value="Genomic_DNA"/>
</dbReference>
<evidence type="ECO:0000313" key="3">
    <source>
        <dbReference type="EMBL" id="CUV41325.1"/>
    </source>
</evidence>
<accession>A0A0S4W484</accession>
<dbReference type="Pfam" id="PF05929">
    <property type="entry name" value="Phage_GPO"/>
    <property type="match status" value="1"/>
</dbReference>
<organism evidence="3">
    <name type="scientific">Ralstonia solanacearum</name>
    <name type="common">Pseudomonas solanacearum</name>
    <dbReference type="NCBI Taxonomy" id="305"/>
    <lineage>
        <taxon>Bacteria</taxon>
        <taxon>Pseudomonadati</taxon>
        <taxon>Pseudomonadota</taxon>
        <taxon>Betaproteobacteria</taxon>
        <taxon>Burkholderiales</taxon>
        <taxon>Burkholderiaceae</taxon>
        <taxon>Ralstonia</taxon>
        <taxon>Ralstonia solanacearum species complex</taxon>
    </lineage>
</organism>
<protein>
    <submittedName>
        <fullName evidence="3">Phage capsid scaffolding protein</fullName>
    </submittedName>
</protein>
<evidence type="ECO:0000313" key="1">
    <source>
        <dbReference type="EMBL" id="CUV22195.1"/>
    </source>
</evidence>
<dbReference type="EMBL" id="LN899823">
    <property type="protein sequence ID" value="CUV22195.1"/>
    <property type="molecule type" value="Genomic_DNA"/>
</dbReference>
<dbReference type="EMBL" id="LN899826">
    <property type="protein sequence ID" value="CUV41325.1"/>
    <property type="molecule type" value="Genomic_DNA"/>
</dbReference>
<proteinExistence type="predicted"/>
<dbReference type="InterPro" id="IPR009228">
    <property type="entry name" value="Capsid_scaffold_GpO"/>
</dbReference>
<dbReference type="AlphaFoldDB" id="A0A0S4W484"/>